<sequence length="114" mass="12821">MQKNNFCSFAPLPTRVIERYGDSNITCSTPTPLKVASKIPDHFAKEPGKFKIDYQCRPDTAENALQDFNAWCKKQSPNFINAVKCDNNAQMSTTVTDPVTNKKVKYYTCTGTCK</sequence>
<protein>
    <submittedName>
        <fullName evidence="1">Uncharacterized protein</fullName>
    </submittedName>
</protein>
<dbReference type="EMBL" id="MN739518">
    <property type="protein sequence ID" value="QHT10190.1"/>
    <property type="molecule type" value="Genomic_DNA"/>
</dbReference>
<evidence type="ECO:0000313" key="1">
    <source>
        <dbReference type="EMBL" id="QHT10190.1"/>
    </source>
</evidence>
<organism evidence="1">
    <name type="scientific">viral metagenome</name>
    <dbReference type="NCBI Taxonomy" id="1070528"/>
    <lineage>
        <taxon>unclassified sequences</taxon>
        <taxon>metagenomes</taxon>
        <taxon>organismal metagenomes</taxon>
    </lineage>
</organism>
<name>A0A6C0D1S6_9ZZZZ</name>
<dbReference type="AlphaFoldDB" id="A0A6C0D1S6"/>
<reference evidence="1" key="1">
    <citation type="journal article" date="2020" name="Nature">
        <title>Giant virus diversity and host interactions through global metagenomics.</title>
        <authorList>
            <person name="Schulz F."/>
            <person name="Roux S."/>
            <person name="Paez-Espino D."/>
            <person name="Jungbluth S."/>
            <person name="Walsh D.A."/>
            <person name="Denef V.J."/>
            <person name="McMahon K.D."/>
            <person name="Konstantinidis K.T."/>
            <person name="Eloe-Fadrosh E.A."/>
            <person name="Kyrpides N.C."/>
            <person name="Woyke T."/>
        </authorList>
    </citation>
    <scope>NUCLEOTIDE SEQUENCE</scope>
    <source>
        <strain evidence="1">GVMAG-M-3300023174-104</strain>
    </source>
</reference>
<proteinExistence type="predicted"/>
<accession>A0A6C0D1S6</accession>